<protein>
    <recommendedName>
        <fullName evidence="4">TonB C-terminal domain-containing protein</fullName>
    </recommendedName>
</protein>
<dbReference type="Proteomes" id="UP000433104">
    <property type="component" value="Unassembled WGS sequence"/>
</dbReference>
<proteinExistence type="predicted"/>
<reference evidence="2 3" key="1">
    <citation type="submission" date="2019-12" db="EMBL/GenBank/DDBJ databases">
        <title>Genomic-based taxomic classification of the family Erythrobacteraceae.</title>
        <authorList>
            <person name="Xu L."/>
        </authorList>
    </citation>
    <scope>NUCLEOTIDE SEQUENCE [LARGE SCALE GENOMIC DNA]</scope>
    <source>
        <strain evidence="2 3">MCCC 1A09962</strain>
    </source>
</reference>
<evidence type="ECO:0000313" key="2">
    <source>
        <dbReference type="EMBL" id="MXO86755.1"/>
    </source>
</evidence>
<dbReference type="AlphaFoldDB" id="A0A844ZFY0"/>
<organism evidence="2 3">
    <name type="scientific">Parapontixanthobacter aurantiacus</name>
    <dbReference type="NCBI Taxonomy" id="1463599"/>
    <lineage>
        <taxon>Bacteria</taxon>
        <taxon>Pseudomonadati</taxon>
        <taxon>Pseudomonadota</taxon>
        <taxon>Alphaproteobacteria</taxon>
        <taxon>Sphingomonadales</taxon>
        <taxon>Erythrobacteraceae</taxon>
        <taxon>Parapontixanthobacter</taxon>
    </lineage>
</organism>
<evidence type="ECO:0008006" key="4">
    <source>
        <dbReference type="Google" id="ProtNLM"/>
    </source>
</evidence>
<feature type="chain" id="PRO_5032277994" description="TonB C-terminal domain-containing protein" evidence="1">
    <location>
        <begin position="22"/>
        <end position="303"/>
    </location>
</feature>
<sequence>MKFAVSLLAPIALCLPGAALANDEEPLVFEPTSQWNVDYAEYECALQRAFSDGEHNLLMRASQSVADEKLNMTILVEGLEPRKAKKGESSFQFLPAAFPSEQSEFHTLKADDGYWGIMGEALIYEKSGSSNNSEEILQDGEEIAGAQPAPISMEERASREEAIKSLSVKDAFENDLLLQTGPLHSAMNVMRDCIANLHQSWGVEEAAQPVALVKERALFRAFSNVLPWGGFTSDERRYVPIVLIVGTDQRVERCMILPSSAPLDFANEVCEVVKRHARFDPAKNASGDPIRGVWRTSVSFIMH</sequence>
<dbReference type="RefSeq" id="WP_160684262.1">
    <property type="nucleotide sequence ID" value="NZ_WTYW01000003.1"/>
</dbReference>
<evidence type="ECO:0000256" key="1">
    <source>
        <dbReference type="SAM" id="SignalP"/>
    </source>
</evidence>
<dbReference type="OrthoDB" id="7585155at2"/>
<comment type="caution">
    <text evidence="2">The sequence shown here is derived from an EMBL/GenBank/DDBJ whole genome shotgun (WGS) entry which is preliminary data.</text>
</comment>
<feature type="signal peptide" evidence="1">
    <location>
        <begin position="1"/>
        <end position="21"/>
    </location>
</feature>
<accession>A0A844ZFY0</accession>
<keyword evidence="3" id="KW-1185">Reference proteome</keyword>
<name>A0A844ZFY0_9SPHN</name>
<keyword evidence="1" id="KW-0732">Signal</keyword>
<dbReference type="EMBL" id="WTYW01000003">
    <property type="protein sequence ID" value="MXO86755.1"/>
    <property type="molecule type" value="Genomic_DNA"/>
</dbReference>
<gene>
    <name evidence="2" type="ORF">GRI38_12040</name>
</gene>
<evidence type="ECO:0000313" key="3">
    <source>
        <dbReference type="Proteomes" id="UP000433104"/>
    </source>
</evidence>